<comment type="caution">
    <text evidence="3">The sequence shown here is derived from an EMBL/GenBank/DDBJ whole genome shotgun (WGS) entry which is preliminary data.</text>
</comment>
<name>A0A4R1J7W4_9GAMM</name>
<feature type="region of interest" description="Disordered" evidence="2">
    <location>
        <begin position="90"/>
        <end position="132"/>
    </location>
</feature>
<evidence type="ECO:0000256" key="1">
    <source>
        <dbReference type="SAM" id="Coils"/>
    </source>
</evidence>
<evidence type="ECO:0000313" key="3">
    <source>
        <dbReference type="EMBL" id="TCK46441.1"/>
    </source>
</evidence>
<gene>
    <name evidence="3" type="ORF">EV690_3721</name>
</gene>
<sequence>MEQNTQQLIDDLFAKLKQAEQQNGQRDSDAQSLIDKHLIAQPSAPYYMAQTMIIQQATIKQLQSQVEALNARQQQTSHNKEGFLSGLFGHKQQQAPNNGGWQQQPNYNQNAQPNYNQPHYNQPSGPSGGFGGYSRTGSFLGGALQTAAGVAGGMMIGNLMMDMFSSHRPEEIVNIMNDNPTDMNNTPDMANNGFMPDNNNMPDANFDSADPNSMNNAGFDNNQFADTSNGMDDMNDPFNNGMDSNFDGGYDNGFDDDSFGGGGGFDDNSFFS</sequence>
<feature type="compositionally biased region" description="Low complexity" evidence="2">
    <location>
        <begin position="102"/>
        <end position="125"/>
    </location>
</feature>
<dbReference type="EMBL" id="SMGD01000019">
    <property type="protein sequence ID" value="TCK46441.1"/>
    <property type="molecule type" value="Genomic_DNA"/>
</dbReference>
<keyword evidence="4" id="KW-1185">Reference proteome</keyword>
<feature type="compositionally biased region" description="Polar residues" evidence="2">
    <location>
        <begin position="91"/>
        <end position="101"/>
    </location>
</feature>
<dbReference type="OrthoDB" id="122910at2"/>
<protein>
    <recommendedName>
        <fullName evidence="5">DUF2076 family protein</fullName>
    </recommendedName>
</protein>
<dbReference type="Pfam" id="PF09849">
    <property type="entry name" value="DUF2076"/>
    <property type="match status" value="1"/>
</dbReference>
<keyword evidence="1" id="KW-0175">Coiled coil</keyword>
<proteinExistence type="predicted"/>
<organism evidence="3 4">
    <name type="scientific">Celerinatantimonas diazotrophica</name>
    <dbReference type="NCBI Taxonomy" id="412034"/>
    <lineage>
        <taxon>Bacteria</taxon>
        <taxon>Pseudomonadati</taxon>
        <taxon>Pseudomonadota</taxon>
        <taxon>Gammaproteobacteria</taxon>
        <taxon>Celerinatantimonadaceae</taxon>
        <taxon>Celerinatantimonas</taxon>
    </lineage>
</organism>
<feature type="coiled-coil region" evidence="1">
    <location>
        <begin position="52"/>
        <end position="79"/>
    </location>
</feature>
<dbReference type="InterPro" id="IPR018648">
    <property type="entry name" value="DUF2076"/>
</dbReference>
<reference evidence="3 4" key="1">
    <citation type="submission" date="2019-03" db="EMBL/GenBank/DDBJ databases">
        <title>Genomic Encyclopedia of Type Strains, Phase IV (KMG-IV): sequencing the most valuable type-strain genomes for metagenomic binning, comparative biology and taxonomic classification.</title>
        <authorList>
            <person name="Goeker M."/>
        </authorList>
    </citation>
    <scope>NUCLEOTIDE SEQUENCE [LARGE SCALE GENOMIC DNA]</scope>
    <source>
        <strain evidence="3 4">DSM 18577</strain>
    </source>
</reference>
<dbReference type="AlphaFoldDB" id="A0A4R1J7W4"/>
<evidence type="ECO:0000313" key="4">
    <source>
        <dbReference type="Proteomes" id="UP000295565"/>
    </source>
</evidence>
<dbReference type="Proteomes" id="UP000295565">
    <property type="component" value="Unassembled WGS sequence"/>
</dbReference>
<dbReference type="RefSeq" id="WP_131914439.1">
    <property type="nucleotide sequence ID" value="NZ_OU594967.1"/>
</dbReference>
<accession>A0A4R1J7W4</accession>
<evidence type="ECO:0008006" key="5">
    <source>
        <dbReference type="Google" id="ProtNLM"/>
    </source>
</evidence>
<evidence type="ECO:0000256" key="2">
    <source>
        <dbReference type="SAM" id="MobiDB-lite"/>
    </source>
</evidence>
<feature type="region of interest" description="Disordered" evidence="2">
    <location>
        <begin position="253"/>
        <end position="272"/>
    </location>
</feature>